<comment type="caution">
    <text evidence="3">The sequence shown here is derived from an EMBL/GenBank/DDBJ whole genome shotgun (WGS) entry which is preliminary data.</text>
</comment>
<keyword evidence="1" id="KW-0812">Transmembrane</keyword>
<proteinExistence type="predicted"/>
<dbReference type="InterPro" id="IPR036465">
    <property type="entry name" value="vWFA_dom_sf"/>
</dbReference>
<gene>
    <name evidence="3" type="ORF">FOA19_04515</name>
</gene>
<protein>
    <submittedName>
        <fullName evidence="3">DUF58 domain-containing protein</fullName>
    </submittedName>
</protein>
<sequence>MKALVSFFSRLYFTRYFFYALSAAVGLFVLAFFFPAFLFLVKILFGVLVLFVLVDVAALFRHPEGIAASRSMQEKLSNGSENPVYLYVENRYGFTVRLEVMEELPFQFQKRDASFLVQVPPGETHVIEYQLRPVQRGVYSFGATNVFVNGPLQLVRRRYQFGRGQEVPVYPSFLQLRQYELLAASQHLTAMGIKKVRKVGHSAEFEQIRSYVAGDDQRTINWKASARKAELMVNHYQDEKSQQVYCLIDKGRVMEMPFAGLSLLDYAINATLVLSNVALRKEDKAGLITFSDQIGSVLPAERRASQLQKILELLYSQTTKFQETDFQRLYVTVRSKVKQRSLLLLFTNFETLNGAKRQLPYLRKLAKHHLVLVIFFENTETRALLEKPADSTEEIYLKAIAEKFAYEKRQIVKEFAAHGIHSVLTPPDKLTVNTINKYLEFKSRGLL</sequence>
<feature type="transmembrane region" description="Helical" evidence="1">
    <location>
        <begin position="39"/>
        <end position="60"/>
    </location>
</feature>
<dbReference type="SUPFAM" id="SSF53300">
    <property type="entry name" value="vWA-like"/>
    <property type="match status" value="1"/>
</dbReference>
<reference evidence="3 4" key="1">
    <citation type="submission" date="2019-07" db="EMBL/GenBank/DDBJ databases">
        <title>Rufibacter sp. nov., isolated from lake sediment.</title>
        <authorList>
            <person name="Qu J.-H."/>
        </authorList>
    </citation>
    <scope>NUCLEOTIDE SEQUENCE [LARGE SCALE GENOMIC DNA]</scope>
    <source>
        <strain evidence="3 4">NBS58-1</strain>
    </source>
</reference>
<dbReference type="Pfam" id="PF01882">
    <property type="entry name" value="DUF58"/>
    <property type="match status" value="1"/>
</dbReference>
<keyword evidence="4" id="KW-1185">Reference proteome</keyword>
<feature type="domain" description="DUF58" evidence="2">
    <location>
        <begin position="208"/>
        <end position="374"/>
    </location>
</feature>
<dbReference type="PANTHER" id="PTHR33608">
    <property type="entry name" value="BLL2464 PROTEIN"/>
    <property type="match status" value="1"/>
</dbReference>
<evidence type="ECO:0000313" key="3">
    <source>
        <dbReference type="EMBL" id="KAA3439938.1"/>
    </source>
</evidence>
<dbReference type="InterPro" id="IPR002881">
    <property type="entry name" value="DUF58"/>
</dbReference>
<dbReference type="Proteomes" id="UP000324133">
    <property type="component" value="Unassembled WGS sequence"/>
</dbReference>
<dbReference type="AlphaFoldDB" id="A0A5B6TTU0"/>
<dbReference type="PANTHER" id="PTHR33608:SF3">
    <property type="entry name" value="SLR2013 PROTEIN"/>
    <property type="match status" value="1"/>
</dbReference>
<evidence type="ECO:0000313" key="4">
    <source>
        <dbReference type="Proteomes" id="UP000324133"/>
    </source>
</evidence>
<feature type="transmembrane region" description="Helical" evidence="1">
    <location>
        <begin position="12"/>
        <end position="33"/>
    </location>
</feature>
<evidence type="ECO:0000256" key="1">
    <source>
        <dbReference type="SAM" id="Phobius"/>
    </source>
</evidence>
<keyword evidence="1" id="KW-0472">Membrane</keyword>
<keyword evidence="1" id="KW-1133">Transmembrane helix</keyword>
<dbReference type="OrthoDB" id="845740at2"/>
<dbReference type="EMBL" id="VKKY01000001">
    <property type="protein sequence ID" value="KAA3439938.1"/>
    <property type="molecule type" value="Genomic_DNA"/>
</dbReference>
<name>A0A5B6TTU0_9BACT</name>
<accession>A0A5B6TTU0</accession>
<evidence type="ECO:0000259" key="2">
    <source>
        <dbReference type="Pfam" id="PF01882"/>
    </source>
</evidence>
<organism evidence="3 4">
    <name type="scientific">Rufibacter hautae</name>
    <dbReference type="NCBI Taxonomy" id="2595005"/>
    <lineage>
        <taxon>Bacteria</taxon>
        <taxon>Pseudomonadati</taxon>
        <taxon>Bacteroidota</taxon>
        <taxon>Cytophagia</taxon>
        <taxon>Cytophagales</taxon>
        <taxon>Hymenobacteraceae</taxon>
        <taxon>Rufibacter</taxon>
    </lineage>
</organism>